<dbReference type="Proteomes" id="UP000646579">
    <property type="component" value="Unassembled WGS sequence"/>
</dbReference>
<organism evidence="1 2">
    <name type="scientific">Devosia pacifica</name>
    <dbReference type="NCBI Taxonomy" id="1335967"/>
    <lineage>
        <taxon>Bacteria</taxon>
        <taxon>Pseudomonadati</taxon>
        <taxon>Pseudomonadota</taxon>
        <taxon>Alphaproteobacteria</taxon>
        <taxon>Hyphomicrobiales</taxon>
        <taxon>Devosiaceae</taxon>
        <taxon>Devosia</taxon>
    </lineage>
</organism>
<gene>
    <name evidence="1" type="ORF">GCM10007989_15230</name>
</gene>
<evidence type="ECO:0008006" key="3">
    <source>
        <dbReference type="Google" id="ProtNLM"/>
    </source>
</evidence>
<keyword evidence="2" id="KW-1185">Reference proteome</keyword>
<evidence type="ECO:0000313" key="2">
    <source>
        <dbReference type="Proteomes" id="UP000646579"/>
    </source>
</evidence>
<accession>A0A918S3H6</accession>
<reference evidence="1" key="1">
    <citation type="journal article" date="2014" name="Int. J. Syst. Evol. Microbiol.">
        <title>Complete genome sequence of Corynebacterium casei LMG S-19264T (=DSM 44701T), isolated from a smear-ripened cheese.</title>
        <authorList>
            <consortium name="US DOE Joint Genome Institute (JGI-PGF)"/>
            <person name="Walter F."/>
            <person name="Albersmeier A."/>
            <person name="Kalinowski J."/>
            <person name="Ruckert C."/>
        </authorList>
    </citation>
    <scope>NUCLEOTIDE SEQUENCE</scope>
    <source>
        <strain evidence="1">KCTC 32437</strain>
    </source>
</reference>
<evidence type="ECO:0000313" key="1">
    <source>
        <dbReference type="EMBL" id="GHA21008.1"/>
    </source>
</evidence>
<protein>
    <recommendedName>
        <fullName evidence="3">SH3-like domain-containing protein</fullName>
    </recommendedName>
</protein>
<sequence length="192" mass="21078">MIAIVRQKRRTFHLTIACLLTCLMAVTMLVFTVPVSIAQDNPSGLALPRFASTRSSPVNVRVGPGTQYDVAWIYVKAGIPVEIIQEFDTWRRIRDVDGEDGWVHQNLLVGDRRGYVAPWAVDTQVPLRSGPDASATTRAVLTSGMRVQVSECDGTWCAVRASNSGASSGPTTYSGYVEQDELWGVYQSEVIE</sequence>
<dbReference type="EMBL" id="BMZE01000002">
    <property type="protein sequence ID" value="GHA21008.1"/>
    <property type="molecule type" value="Genomic_DNA"/>
</dbReference>
<comment type="caution">
    <text evidence="1">The sequence shown here is derived from an EMBL/GenBank/DDBJ whole genome shotgun (WGS) entry which is preliminary data.</text>
</comment>
<dbReference type="InterPro" id="IPR010466">
    <property type="entry name" value="DUF1058"/>
</dbReference>
<name>A0A918S3H6_9HYPH</name>
<dbReference type="AlphaFoldDB" id="A0A918S3H6"/>
<reference evidence="1" key="2">
    <citation type="submission" date="2020-09" db="EMBL/GenBank/DDBJ databases">
        <authorList>
            <person name="Sun Q."/>
            <person name="Kim S."/>
        </authorList>
    </citation>
    <scope>NUCLEOTIDE SEQUENCE</scope>
    <source>
        <strain evidence="1">KCTC 32437</strain>
    </source>
</reference>
<dbReference type="Gene3D" id="2.30.30.40">
    <property type="entry name" value="SH3 Domains"/>
    <property type="match status" value="2"/>
</dbReference>
<dbReference type="RefSeq" id="WP_189424934.1">
    <property type="nucleotide sequence ID" value="NZ_BMZE01000002.1"/>
</dbReference>
<proteinExistence type="predicted"/>
<dbReference type="Pfam" id="PF06347">
    <property type="entry name" value="SH3_4"/>
    <property type="match status" value="2"/>
</dbReference>